<dbReference type="RefSeq" id="WP_330093355.1">
    <property type="nucleotide sequence ID" value="NZ_JAUZMY010000021.1"/>
</dbReference>
<dbReference type="Proteomes" id="UP001356095">
    <property type="component" value="Unassembled WGS sequence"/>
</dbReference>
<evidence type="ECO:0000313" key="2">
    <source>
        <dbReference type="EMBL" id="MEE2039584.1"/>
    </source>
</evidence>
<reference evidence="2 3" key="1">
    <citation type="submission" date="2023-08" db="EMBL/GenBank/DDBJ databases">
        <authorList>
            <person name="Girao M."/>
            <person name="Carvalho M.F."/>
        </authorList>
    </citation>
    <scope>NUCLEOTIDE SEQUENCE [LARGE SCALE GENOMIC DNA]</scope>
    <source>
        <strain evidence="2 3">CT-R113</strain>
    </source>
</reference>
<protein>
    <submittedName>
        <fullName evidence="2">Uncharacterized protein</fullName>
    </submittedName>
</protein>
<proteinExistence type="predicted"/>
<organism evidence="2 3">
    <name type="scientific">Nocardiopsis codii</name>
    <dbReference type="NCBI Taxonomy" id="3065942"/>
    <lineage>
        <taxon>Bacteria</taxon>
        <taxon>Bacillati</taxon>
        <taxon>Actinomycetota</taxon>
        <taxon>Actinomycetes</taxon>
        <taxon>Streptosporangiales</taxon>
        <taxon>Nocardiopsidaceae</taxon>
        <taxon>Nocardiopsis</taxon>
    </lineage>
</organism>
<feature type="region of interest" description="Disordered" evidence="1">
    <location>
        <begin position="1"/>
        <end position="48"/>
    </location>
</feature>
<comment type="caution">
    <text evidence="2">The sequence shown here is derived from an EMBL/GenBank/DDBJ whole genome shotgun (WGS) entry which is preliminary data.</text>
</comment>
<evidence type="ECO:0000256" key="1">
    <source>
        <dbReference type="SAM" id="MobiDB-lite"/>
    </source>
</evidence>
<accession>A0ABU7KCD5</accession>
<gene>
    <name evidence="2" type="ORF">Q8791_20385</name>
</gene>
<dbReference type="EMBL" id="JAUZMY010000021">
    <property type="protein sequence ID" value="MEE2039584.1"/>
    <property type="molecule type" value="Genomic_DNA"/>
</dbReference>
<evidence type="ECO:0000313" key="3">
    <source>
        <dbReference type="Proteomes" id="UP001356095"/>
    </source>
</evidence>
<name>A0ABU7KCD5_9ACTN</name>
<keyword evidence="3" id="KW-1185">Reference proteome</keyword>
<sequence>MKPPLTDRSTHSTVPRTPNAGPLLTRTGHRPLRPSPLGERPFRHVDAA</sequence>